<dbReference type="PROSITE" id="PS01124">
    <property type="entry name" value="HTH_ARAC_FAMILY_2"/>
    <property type="match status" value="1"/>
</dbReference>
<feature type="domain" description="HTH araC/xylS-type" evidence="4">
    <location>
        <begin position="213"/>
        <end position="312"/>
    </location>
</feature>
<dbReference type="InterPro" id="IPR020449">
    <property type="entry name" value="Tscrpt_reg_AraC-type_HTH"/>
</dbReference>
<proteinExistence type="predicted"/>
<dbReference type="InterPro" id="IPR050204">
    <property type="entry name" value="AraC_XylS_family_regulators"/>
</dbReference>
<gene>
    <name evidence="5" type="ORF">GGR41_001448</name>
</gene>
<keyword evidence="1" id="KW-0805">Transcription regulation</keyword>
<dbReference type="PRINTS" id="PR00032">
    <property type="entry name" value="HTHARAC"/>
</dbReference>
<dbReference type="Proteomes" id="UP000783934">
    <property type="component" value="Unassembled WGS sequence"/>
</dbReference>
<dbReference type="InterPro" id="IPR018062">
    <property type="entry name" value="HTH_AraC-typ_CS"/>
</dbReference>
<dbReference type="PANTHER" id="PTHR46796">
    <property type="entry name" value="HTH-TYPE TRANSCRIPTIONAL ACTIVATOR RHAS-RELATED"/>
    <property type="match status" value="1"/>
</dbReference>
<evidence type="ECO:0000256" key="1">
    <source>
        <dbReference type="ARBA" id="ARBA00023015"/>
    </source>
</evidence>
<evidence type="ECO:0000256" key="3">
    <source>
        <dbReference type="ARBA" id="ARBA00023163"/>
    </source>
</evidence>
<name>A0ABX0WR20_9BURK</name>
<dbReference type="PROSITE" id="PS00041">
    <property type="entry name" value="HTH_ARAC_FAMILY_1"/>
    <property type="match status" value="1"/>
</dbReference>
<dbReference type="InterPro" id="IPR018060">
    <property type="entry name" value="HTH_AraC"/>
</dbReference>
<protein>
    <submittedName>
        <fullName evidence="5">AraC-like DNA-binding protein</fullName>
    </submittedName>
</protein>
<dbReference type="InterPro" id="IPR009057">
    <property type="entry name" value="Homeodomain-like_sf"/>
</dbReference>
<dbReference type="Gene3D" id="1.10.10.60">
    <property type="entry name" value="Homeodomain-like"/>
    <property type="match status" value="1"/>
</dbReference>
<dbReference type="RefSeq" id="WP_167661287.1">
    <property type="nucleotide sequence ID" value="NZ_BMCQ01000006.1"/>
</dbReference>
<keyword evidence="3" id="KW-0804">Transcription</keyword>
<organism evidence="5 6">
    <name type="scientific">Paenalcaligenes hominis</name>
    <dbReference type="NCBI Taxonomy" id="643674"/>
    <lineage>
        <taxon>Bacteria</taxon>
        <taxon>Pseudomonadati</taxon>
        <taxon>Pseudomonadota</taxon>
        <taxon>Betaproteobacteria</taxon>
        <taxon>Burkholderiales</taxon>
        <taxon>Alcaligenaceae</taxon>
        <taxon>Paenalcaligenes</taxon>
    </lineage>
</organism>
<evidence type="ECO:0000313" key="5">
    <source>
        <dbReference type="EMBL" id="NJB65199.1"/>
    </source>
</evidence>
<dbReference type="SUPFAM" id="SSF46689">
    <property type="entry name" value="Homeodomain-like"/>
    <property type="match status" value="1"/>
</dbReference>
<sequence length="313" mass="35597">MQQIEQFSTFQIQPQKRLAFWNSLCDSTLSGTRIDSASAGFRAEMLRWNVGPLVLLRPRSDASRVQRKQNCAQSSQRLILHFLNRGMGGIKHKGGEAMLNTGNFVISSPYIGYDLSLSQDHELLVVEMPLEPLRHRLADLEEVLEKPIPSAISAKILQEFLLSMWRHGEYAENLPGWAEEVTEVFFDLLAMAMRYSDGAAATLSQDTQRQSLRRAKTFVANNFTDPALNTQRIAEYLHVSVRTVQHLFSLESTTPSAYILESRLSRAADRLKTEPTLSVTQIAYEMGFQDSAYFSRCFRRQFGLTPRDWRKGA</sequence>
<evidence type="ECO:0000259" key="4">
    <source>
        <dbReference type="PROSITE" id="PS01124"/>
    </source>
</evidence>
<evidence type="ECO:0000313" key="6">
    <source>
        <dbReference type="Proteomes" id="UP000783934"/>
    </source>
</evidence>
<evidence type="ECO:0000256" key="2">
    <source>
        <dbReference type="ARBA" id="ARBA00023125"/>
    </source>
</evidence>
<keyword evidence="2" id="KW-0238">DNA-binding</keyword>
<dbReference type="PANTHER" id="PTHR46796:SF6">
    <property type="entry name" value="ARAC SUBFAMILY"/>
    <property type="match status" value="1"/>
</dbReference>
<dbReference type="EMBL" id="JAATIZ010000003">
    <property type="protein sequence ID" value="NJB65199.1"/>
    <property type="molecule type" value="Genomic_DNA"/>
</dbReference>
<dbReference type="InterPro" id="IPR035418">
    <property type="entry name" value="AraC-bd_2"/>
</dbReference>
<comment type="caution">
    <text evidence="5">The sequence shown here is derived from an EMBL/GenBank/DDBJ whole genome shotgun (WGS) entry which is preliminary data.</text>
</comment>
<dbReference type="SMART" id="SM00342">
    <property type="entry name" value="HTH_ARAC"/>
    <property type="match status" value="1"/>
</dbReference>
<reference evidence="5 6" key="1">
    <citation type="submission" date="2020-03" db="EMBL/GenBank/DDBJ databases">
        <title>Genomic Encyclopedia of Type Strains, Phase IV (KMG-IV): sequencing the most valuable type-strain genomes for metagenomic binning, comparative biology and taxonomic classification.</title>
        <authorList>
            <person name="Goeker M."/>
        </authorList>
    </citation>
    <scope>NUCLEOTIDE SEQUENCE [LARGE SCALE GENOMIC DNA]</scope>
    <source>
        <strain evidence="5 6">DSM 26613</strain>
    </source>
</reference>
<dbReference type="Pfam" id="PF14525">
    <property type="entry name" value="AraC_binding_2"/>
    <property type="match status" value="1"/>
</dbReference>
<accession>A0ABX0WR20</accession>
<dbReference type="Pfam" id="PF12833">
    <property type="entry name" value="HTH_18"/>
    <property type="match status" value="1"/>
</dbReference>
<keyword evidence="6" id="KW-1185">Reference proteome</keyword>